<evidence type="ECO:0008006" key="3">
    <source>
        <dbReference type="Google" id="ProtNLM"/>
    </source>
</evidence>
<sequence length="127" mass="14746">MVGLLILFIIFICLKELYKRYYPVKGIPCIDQRKQRQDGQITFLDIRDYNEVMKTDGHTSLNIPYAYLKRFYKDIPKNNIHLIAQDPLELNLGLRFLARKGFKVKSYSLSNCSCDQKRIKGIAGNGV</sequence>
<evidence type="ECO:0000313" key="2">
    <source>
        <dbReference type="Proteomes" id="UP000011747"/>
    </source>
</evidence>
<dbReference type="RefSeq" id="WP_003354268.1">
    <property type="nucleotide sequence ID" value="NZ_JH414754.1"/>
</dbReference>
<name>G9QLL6_9BACI</name>
<dbReference type="Proteomes" id="UP000011747">
    <property type="component" value="Unassembled WGS sequence"/>
</dbReference>
<dbReference type="GeneID" id="87581289"/>
<protein>
    <recommendedName>
        <fullName evidence="3">Rhodanese domain-containing protein</fullName>
    </recommendedName>
</protein>
<evidence type="ECO:0000313" key="1">
    <source>
        <dbReference type="EMBL" id="EHL77975.1"/>
    </source>
</evidence>
<reference evidence="1 2" key="1">
    <citation type="submission" date="2011-09" db="EMBL/GenBank/DDBJ databases">
        <title>The Genome Sequence of Bacillus smithii 7_3_47FAA.</title>
        <authorList>
            <consortium name="The Broad Institute Genome Sequencing Platform"/>
            <person name="Earl A."/>
            <person name="Ward D."/>
            <person name="Feldgarden M."/>
            <person name="Gevers D."/>
            <person name="Daigneault M."/>
            <person name="Strauss J."/>
            <person name="Allen-Vercoe E."/>
            <person name="Young S.K."/>
            <person name="Zeng Q."/>
            <person name="Gargeya S."/>
            <person name="Fitzgerald M."/>
            <person name="Haas B."/>
            <person name="Abouelleil A."/>
            <person name="Alvarado L."/>
            <person name="Arachchi H.M."/>
            <person name="Berlin A."/>
            <person name="Brown A."/>
            <person name="Chapman S.B."/>
            <person name="Chen Z."/>
            <person name="Dunbar C."/>
            <person name="Freedman E."/>
            <person name="Gearin G."/>
            <person name="Goldberg J."/>
            <person name="Griggs A."/>
            <person name="Gujja S."/>
            <person name="Heiman D."/>
            <person name="Howarth C."/>
            <person name="Larson L."/>
            <person name="Lui A."/>
            <person name="MacDonald P.J.P."/>
            <person name="Montmayeur A."/>
            <person name="Murphy C."/>
            <person name="Neiman D."/>
            <person name="Pearson M."/>
            <person name="Priest M."/>
            <person name="Roberts A."/>
            <person name="Saif S."/>
            <person name="Shea T."/>
            <person name="Shenoy N."/>
            <person name="Sisk P."/>
            <person name="Stolte C."/>
            <person name="Sykes S."/>
            <person name="Wortman J."/>
            <person name="Nusbaum C."/>
            <person name="Birren B."/>
        </authorList>
    </citation>
    <scope>NUCLEOTIDE SEQUENCE [LARGE SCALE GENOMIC DNA]</scope>
    <source>
        <strain evidence="1 2">7_3_47FAA</strain>
    </source>
</reference>
<dbReference type="AlphaFoldDB" id="G9QLL6"/>
<proteinExistence type="predicted"/>
<dbReference type="SUPFAM" id="SSF52821">
    <property type="entry name" value="Rhodanese/Cell cycle control phosphatase"/>
    <property type="match status" value="1"/>
</dbReference>
<accession>G9QLL6</accession>
<keyword evidence="2" id="KW-1185">Reference proteome</keyword>
<comment type="caution">
    <text evidence="1">The sequence shown here is derived from an EMBL/GenBank/DDBJ whole genome shotgun (WGS) entry which is preliminary data.</text>
</comment>
<dbReference type="InterPro" id="IPR036873">
    <property type="entry name" value="Rhodanese-like_dom_sf"/>
</dbReference>
<dbReference type="PATRIC" id="fig|665952.3.peg.1949"/>
<gene>
    <name evidence="1" type="ORF">HMPREF1015_02671</name>
</gene>
<dbReference type="EMBL" id="ACWF01000101">
    <property type="protein sequence ID" value="EHL77975.1"/>
    <property type="molecule type" value="Genomic_DNA"/>
</dbReference>
<dbReference type="HOGENOM" id="CLU_151227_0_0_9"/>
<organism evidence="1 2">
    <name type="scientific">Bacillus smithii 7_3_47FAA</name>
    <dbReference type="NCBI Taxonomy" id="665952"/>
    <lineage>
        <taxon>Bacteria</taxon>
        <taxon>Bacillati</taxon>
        <taxon>Bacillota</taxon>
        <taxon>Bacilli</taxon>
        <taxon>Bacillales</taxon>
        <taxon>Bacillaceae</taxon>
        <taxon>Bacillus</taxon>
    </lineage>
</organism>